<dbReference type="InterPro" id="IPR013783">
    <property type="entry name" value="Ig-like_fold"/>
</dbReference>
<dbReference type="Proteomes" id="UP001182556">
    <property type="component" value="Unassembled WGS sequence"/>
</dbReference>
<dbReference type="PROSITE" id="PS00608">
    <property type="entry name" value="GLYCOSYL_HYDROL_F2_2"/>
    <property type="match status" value="1"/>
</dbReference>
<dbReference type="SUPFAM" id="SSF49785">
    <property type="entry name" value="Galactose-binding domain-like"/>
    <property type="match status" value="1"/>
</dbReference>
<dbReference type="PROSITE" id="PS00719">
    <property type="entry name" value="GLYCOSYL_HYDROL_F2_1"/>
    <property type="match status" value="1"/>
</dbReference>
<dbReference type="FunFam" id="3.20.20.80:FF:000018">
    <property type="entry name" value="Beta-galactosidase"/>
    <property type="match status" value="1"/>
</dbReference>
<dbReference type="AlphaFoldDB" id="A0AAD9CVH8"/>
<dbReference type="Gene3D" id="2.70.98.10">
    <property type="match status" value="1"/>
</dbReference>
<dbReference type="EC" id="3.2.1.23" evidence="3"/>
<evidence type="ECO:0000313" key="8">
    <source>
        <dbReference type="EMBL" id="KAK1922816.1"/>
    </source>
</evidence>
<sequence length="992" mass="111460">MYSLFSSILPSRLAQNTMIARPPQDDGPHKVTYHPAEFEDPKPGRGAIKPRSWNVHSDSDKLSLNGDWKFRFSPAAAVSEEFAQPKGVSDASWELMPVPSHWVLHGHGQPAYQNVQFPFPVDPPFVPDENPTGDYRLTFDLPKSWALDAGSTLLRFDGIESWAKVWLNGTELGTTSGSRLPTEFDITQSLKQSNNVLAVRVHQWSAASYLEDQDQWWLPGIFREVQILHRPVGSVVDYWVHSSYDHKTGKGTLRVDCTPSGKVVIPELGIDIETGVEKVISVDAWTAETPKLYKGHLITTGEKVPLSIGFRTVAIEDGLIKVNGERILFQGVNRHEFHPDQGRAVTEEVMLQDVLLMKQHNINAVRTSHYPPHPHFLDLCDEYGLWVIDECDLETHGFDEVNKWERNPTDDPTYKDALVNRVERMVERDKNHPAIIIWSMGNEAGKGSNLGHMTNWVRKRDPSRPIHYEHDWSCQYVDMYSRMYPSHEEVELIGQQKEDPLEDSKLDERRRAMPFIMCEYGHAMGNGPGGLLEYRNLFEKYPRCQGGFIWEWIDHGFLKKTEDGRPYWAYGGDFGEEVHDGNFICDGLIFPDRKPSPGLLEFTKVIEPVRITLQDGRISVHNLYNFVDLSALNFTWRLESDGEVVERGTLEVPTVKAGKTVLVDLPKVKDTPKGSLWFVSATLKSDTLWAKAGHEIAWGQFAAAARPAPPSPTRLVAPEATSESITLGPAEFDLRGQLIKLGKLDVTEGLKLDLWRAMTDNDHAYFTEAGPSNGKAWEKAGLHRVHHRVNSVVVDGDSLVVSTFAAPAVTNRGFDTVYRYTATEDSLTVDVDVKPRGDWSDISLPRVGVRLGLPKSLESVSWLGLGPHETYPDTRLAGRVGKYDFAIDEMQTPYVFPQENGARSDVHWAEITGPKGGLRVEGSEFIFTARRWTSNQLHAAKHTVDLQAGDNVWVNIDHKFGGIGTASCGPGVLPQYQLRAEPTRFSFTLKTL</sequence>
<dbReference type="InterPro" id="IPR023232">
    <property type="entry name" value="Glyco_hydro_2_AS"/>
</dbReference>
<evidence type="ECO:0000256" key="3">
    <source>
        <dbReference type="ARBA" id="ARBA00012756"/>
    </source>
</evidence>
<dbReference type="GO" id="GO:0005990">
    <property type="term" value="P:lactose catabolic process"/>
    <property type="evidence" value="ECO:0007669"/>
    <property type="project" value="TreeGrafter"/>
</dbReference>
<dbReference type="GO" id="GO:0004565">
    <property type="term" value="F:beta-galactosidase activity"/>
    <property type="evidence" value="ECO:0007669"/>
    <property type="project" value="UniProtKB-EC"/>
</dbReference>
<evidence type="ECO:0000256" key="4">
    <source>
        <dbReference type="ARBA" id="ARBA00022801"/>
    </source>
</evidence>
<dbReference type="SMART" id="SM01038">
    <property type="entry name" value="Bgal_small_N"/>
    <property type="match status" value="1"/>
</dbReference>
<evidence type="ECO:0000256" key="1">
    <source>
        <dbReference type="ARBA" id="ARBA00001412"/>
    </source>
</evidence>
<evidence type="ECO:0000259" key="7">
    <source>
        <dbReference type="SMART" id="SM01038"/>
    </source>
</evidence>
<dbReference type="SUPFAM" id="SSF51445">
    <property type="entry name" value="(Trans)glycosidases"/>
    <property type="match status" value="1"/>
</dbReference>
<reference evidence="8" key="1">
    <citation type="submission" date="2023-02" db="EMBL/GenBank/DDBJ databases">
        <title>Identification and recombinant expression of a fungal hydrolase from Papiliotrema laurentii that hydrolyzes apple cutin and clears colloidal polyester polyurethane.</title>
        <authorList>
            <consortium name="DOE Joint Genome Institute"/>
            <person name="Roman V.A."/>
            <person name="Bojanowski C."/>
            <person name="Crable B.R."/>
            <person name="Wagner D.N."/>
            <person name="Hung C.S."/>
            <person name="Nadeau L.J."/>
            <person name="Schratz L."/>
            <person name="Haridas S."/>
            <person name="Pangilinan J."/>
            <person name="Lipzen A."/>
            <person name="Na H."/>
            <person name="Yan M."/>
            <person name="Ng V."/>
            <person name="Grigoriev I.V."/>
            <person name="Spatafora J.W."/>
            <person name="Barlow D."/>
            <person name="Biffinger J."/>
            <person name="Kelley-Loughnane N."/>
            <person name="Varaljay V.A."/>
            <person name="Crookes-Goodson W.J."/>
        </authorList>
    </citation>
    <scope>NUCLEOTIDE SEQUENCE</scope>
    <source>
        <strain evidence="8">5307AH</strain>
    </source>
</reference>
<dbReference type="Gene3D" id="2.60.40.10">
    <property type="entry name" value="Immunoglobulins"/>
    <property type="match status" value="2"/>
</dbReference>
<dbReference type="Gene3D" id="2.60.120.260">
    <property type="entry name" value="Galactose-binding domain-like"/>
    <property type="match status" value="1"/>
</dbReference>
<dbReference type="SUPFAM" id="SSF49303">
    <property type="entry name" value="beta-Galactosidase/glucuronidase domain"/>
    <property type="match status" value="2"/>
</dbReference>
<evidence type="ECO:0000256" key="5">
    <source>
        <dbReference type="ARBA" id="ARBA00023295"/>
    </source>
</evidence>
<name>A0AAD9CVH8_PAPLA</name>
<accession>A0AAD9CVH8</accession>
<dbReference type="SUPFAM" id="SSF74650">
    <property type="entry name" value="Galactose mutarotase-like"/>
    <property type="match status" value="1"/>
</dbReference>
<dbReference type="InterPro" id="IPR036156">
    <property type="entry name" value="Beta-gal/glucu_dom_sf"/>
</dbReference>
<dbReference type="GO" id="GO:0030246">
    <property type="term" value="F:carbohydrate binding"/>
    <property type="evidence" value="ECO:0007669"/>
    <property type="project" value="InterPro"/>
</dbReference>
<dbReference type="InterPro" id="IPR017853">
    <property type="entry name" value="GH"/>
</dbReference>
<dbReference type="InterPro" id="IPR050347">
    <property type="entry name" value="Bact_Beta-galactosidase"/>
</dbReference>
<dbReference type="InterPro" id="IPR006103">
    <property type="entry name" value="Glyco_hydro_2_cat"/>
</dbReference>
<keyword evidence="9" id="KW-1185">Reference proteome</keyword>
<organism evidence="8 9">
    <name type="scientific">Papiliotrema laurentii</name>
    <name type="common">Cryptococcus laurentii</name>
    <dbReference type="NCBI Taxonomy" id="5418"/>
    <lineage>
        <taxon>Eukaryota</taxon>
        <taxon>Fungi</taxon>
        <taxon>Dikarya</taxon>
        <taxon>Basidiomycota</taxon>
        <taxon>Agaricomycotina</taxon>
        <taxon>Tremellomycetes</taxon>
        <taxon>Tremellales</taxon>
        <taxon>Rhynchogastremaceae</taxon>
        <taxon>Papiliotrema</taxon>
    </lineage>
</organism>
<dbReference type="Pfam" id="PF16353">
    <property type="entry name" value="LacZ_4"/>
    <property type="match status" value="1"/>
</dbReference>
<dbReference type="PANTHER" id="PTHR46323:SF2">
    <property type="entry name" value="BETA-GALACTOSIDASE"/>
    <property type="match status" value="1"/>
</dbReference>
<dbReference type="InterPro" id="IPR006101">
    <property type="entry name" value="Glyco_hydro_2"/>
</dbReference>
<dbReference type="InterPro" id="IPR006104">
    <property type="entry name" value="Glyco_hydro_2_N"/>
</dbReference>
<keyword evidence="4" id="KW-0378">Hydrolase</keyword>
<proteinExistence type="inferred from homology"/>
<keyword evidence="5" id="KW-0326">Glycosidase</keyword>
<dbReference type="InterPro" id="IPR023230">
    <property type="entry name" value="Glyco_hydro_2_CS"/>
</dbReference>
<dbReference type="InterPro" id="IPR032312">
    <property type="entry name" value="LacZ_4"/>
</dbReference>
<comment type="caution">
    <text evidence="8">The sequence shown here is derived from an EMBL/GenBank/DDBJ whole genome shotgun (WGS) entry which is preliminary data.</text>
</comment>
<evidence type="ECO:0000256" key="6">
    <source>
        <dbReference type="ARBA" id="ARBA00032230"/>
    </source>
</evidence>
<dbReference type="PANTHER" id="PTHR46323">
    <property type="entry name" value="BETA-GALACTOSIDASE"/>
    <property type="match status" value="1"/>
</dbReference>
<protein>
    <recommendedName>
        <fullName evidence="3">beta-galactosidase</fullName>
        <ecNumber evidence="3">3.2.1.23</ecNumber>
    </recommendedName>
    <alternativeName>
        <fullName evidence="6">Lactase</fullName>
    </alternativeName>
</protein>
<dbReference type="Gene3D" id="3.20.20.80">
    <property type="entry name" value="Glycosidases"/>
    <property type="match status" value="1"/>
</dbReference>
<comment type="similarity">
    <text evidence="2">Belongs to the glycosyl hydrolase 2 family.</text>
</comment>
<dbReference type="InterPro" id="IPR004199">
    <property type="entry name" value="B-gal_small/dom_5"/>
</dbReference>
<dbReference type="GO" id="GO:0009341">
    <property type="term" value="C:beta-galactosidase complex"/>
    <property type="evidence" value="ECO:0007669"/>
    <property type="project" value="InterPro"/>
</dbReference>
<dbReference type="Pfam" id="PF02929">
    <property type="entry name" value="Bgal_small_N"/>
    <property type="match status" value="1"/>
</dbReference>
<gene>
    <name evidence="8" type="ORF">DB88DRAFT_456252</name>
</gene>
<dbReference type="EMBL" id="JAODAN010000008">
    <property type="protein sequence ID" value="KAK1922816.1"/>
    <property type="molecule type" value="Genomic_DNA"/>
</dbReference>
<evidence type="ECO:0000313" key="9">
    <source>
        <dbReference type="Proteomes" id="UP001182556"/>
    </source>
</evidence>
<dbReference type="Pfam" id="PF02836">
    <property type="entry name" value="Glyco_hydro_2_C"/>
    <property type="match status" value="1"/>
</dbReference>
<dbReference type="InterPro" id="IPR014718">
    <property type="entry name" value="GH-type_carb-bd"/>
</dbReference>
<dbReference type="InterPro" id="IPR011013">
    <property type="entry name" value="Gal_mutarotase_sf_dom"/>
</dbReference>
<dbReference type="InterPro" id="IPR008979">
    <property type="entry name" value="Galactose-bd-like_sf"/>
</dbReference>
<evidence type="ECO:0000256" key="2">
    <source>
        <dbReference type="ARBA" id="ARBA00007401"/>
    </source>
</evidence>
<feature type="domain" description="Beta galactosidase small chain/" evidence="7">
    <location>
        <begin position="726"/>
        <end position="990"/>
    </location>
</feature>
<dbReference type="Pfam" id="PF02837">
    <property type="entry name" value="Glyco_hydro_2_N"/>
    <property type="match status" value="1"/>
</dbReference>
<comment type="catalytic activity">
    <reaction evidence="1">
        <text>Hydrolysis of terminal non-reducing beta-D-galactose residues in beta-D-galactosides.</text>
        <dbReference type="EC" id="3.2.1.23"/>
    </reaction>
</comment>
<dbReference type="PRINTS" id="PR00132">
    <property type="entry name" value="GLHYDRLASE2"/>
</dbReference>